<dbReference type="AlphaFoldDB" id="A0A9D1ICT1"/>
<evidence type="ECO:0000313" key="10">
    <source>
        <dbReference type="EMBL" id="HIU33494.1"/>
    </source>
</evidence>
<keyword evidence="6 10" id="KW-0067">ATP-binding</keyword>
<dbReference type="GO" id="GO:0016887">
    <property type="term" value="F:ATP hydrolysis activity"/>
    <property type="evidence" value="ECO:0007669"/>
    <property type="project" value="InterPro"/>
</dbReference>
<evidence type="ECO:0000256" key="1">
    <source>
        <dbReference type="ARBA" id="ARBA00004202"/>
    </source>
</evidence>
<keyword evidence="5" id="KW-0547">Nucleotide-binding</keyword>
<dbReference type="PANTHER" id="PTHR43790">
    <property type="entry name" value="CARBOHYDRATE TRANSPORT ATP-BINDING PROTEIN MG119-RELATED"/>
    <property type="match status" value="1"/>
</dbReference>
<keyword evidence="3" id="KW-1003">Cell membrane</keyword>
<evidence type="ECO:0000256" key="7">
    <source>
        <dbReference type="ARBA" id="ARBA00022967"/>
    </source>
</evidence>
<evidence type="ECO:0000256" key="3">
    <source>
        <dbReference type="ARBA" id="ARBA00022475"/>
    </source>
</evidence>
<keyword evidence="4" id="KW-0677">Repeat</keyword>
<keyword evidence="7" id="KW-1278">Translocase</keyword>
<dbReference type="EMBL" id="DVMU01000064">
    <property type="protein sequence ID" value="HIU33494.1"/>
    <property type="molecule type" value="Genomic_DNA"/>
</dbReference>
<dbReference type="CDD" id="cd03215">
    <property type="entry name" value="ABC_Carb_Monos_II"/>
    <property type="match status" value="1"/>
</dbReference>
<keyword evidence="8" id="KW-0472">Membrane</keyword>
<dbReference type="SMART" id="SM00382">
    <property type="entry name" value="AAA"/>
    <property type="match status" value="1"/>
</dbReference>
<comment type="subcellular location">
    <subcellularLocation>
        <location evidence="1">Cell membrane</location>
        <topology evidence="1">Peripheral membrane protein</topology>
    </subcellularLocation>
</comment>
<dbReference type="Proteomes" id="UP000824072">
    <property type="component" value="Unassembled WGS sequence"/>
</dbReference>
<reference evidence="10" key="1">
    <citation type="submission" date="2020-10" db="EMBL/GenBank/DDBJ databases">
        <authorList>
            <person name="Gilroy R."/>
        </authorList>
    </citation>
    <scope>NUCLEOTIDE SEQUENCE</scope>
    <source>
        <strain evidence="10">ChiHcec3-11533</strain>
    </source>
</reference>
<evidence type="ECO:0000256" key="4">
    <source>
        <dbReference type="ARBA" id="ARBA00022737"/>
    </source>
</evidence>
<feature type="domain" description="ABC transporter" evidence="9">
    <location>
        <begin position="13"/>
        <end position="249"/>
    </location>
</feature>
<accession>A0A9D1ICT1</accession>
<dbReference type="PROSITE" id="PS50893">
    <property type="entry name" value="ABC_TRANSPORTER_2"/>
    <property type="match status" value="2"/>
</dbReference>
<dbReference type="SUPFAM" id="SSF52540">
    <property type="entry name" value="P-loop containing nucleoside triphosphate hydrolases"/>
    <property type="match status" value="2"/>
</dbReference>
<dbReference type="InterPro" id="IPR017871">
    <property type="entry name" value="ABC_transporter-like_CS"/>
</dbReference>
<evidence type="ECO:0000256" key="8">
    <source>
        <dbReference type="ARBA" id="ARBA00023136"/>
    </source>
</evidence>
<comment type="caution">
    <text evidence="10">The sequence shown here is derived from an EMBL/GenBank/DDBJ whole genome shotgun (WGS) entry which is preliminary data.</text>
</comment>
<evidence type="ECO:0000256" key="2">
    <source>
        <dbReference type="ARBA" id="ARBA00022448"/>
    </source>
</evidence>
<proteinExistence type="predicted"/>
<keyword evidence="2" id="KW-0813">Transport</keyword>
<evidence type="ECO:0000256" key="6">
    <source>
        <dbReference type="ARBA" id="ARBA00022840"/>
    </source>
</evidence>
<evidence type="ECO:0000256" key="5">
    <source>
        <dbReference type="ARBA" id="ARBA00022741"/>
    </source>
</evidence>
<name>A0A9D1ICT1_9FIRM</name>
<dbReference type="GO" id="GO:0005524">
    <property type="term" value="F:ATP binding"/>
    <property type="evidence" value="ECO:0007669"/>
    <property type="project" value="UniProtKB-KW"/>
</dbReference>
<dbReference type="Pfam" id="PF00005">
    <property type="entry name" value="ABC_tran"/>
    <property type="match status" value="2"/>
</dbReference>
<dbReference type="GO" id="GO:0005886">
    <property type="term" value="C:plasma membrane"/>
    <property type="evidence" value="ECO:0007669"/>
    <property type="project" value="UniProtKB-SubCell"/>
</dbReference>
<evidence type="ECO:0000259" key="9">
    <source>
        <dbReference type="PROSITE" id="PS50893"/>
    </source>
</evidence>
<reference evidence="10" key="2">
    <citation type="journal article" date="2021" name="PeerJ">
        <title>Extensive microbial diversity within the chicken gut microbiome revealed by metagenomics and culture.</title>
        <authorList>
            <person name="Gilroy R."/>
            <person name="Ravi A."/>
            <person name="Getino M."/>
            <person name="Pursley I."/>
            <person name="Horton D.L."/>
            <person name="Alikhan N.F."/>
            <person name="Baker D."/>
            <person name="Gharbi K."/>
            <person name="Hall N."/>
            <person name="Watson M."/>
            <person name="Adriaenssens E.M."/>
            <person name="Foster-Nyarko E."/>
            <person name="Jarju S."/>
            <person name="Secka A."/>
            <person name="Antonio M."/>
            <person name="Oren A."/>
            <person name="Chaudhuri R.R."/>
            <person name="La Ragione R."/>
            <person name="Hildebrand F."/>
            <person name="Pallen M.J."/>
        </authorList>
    </citation>
    <scope>NUCLEOTIDE SEQUENCE</scope>
    <source>
        <strain evidence="10">ChiHcec3-11533</strain>
    </source>
</reference>
<dbReference type="PROSITE" id="PS00211">
    <property type="entry name" value="ABC_TRANSPORTER_1"/>
    <property type="match status" value="1"/>
</dbReference>
<dbReference type="InterPro" id="IPR003439">
    <property type="entry name" value="ABC_transporter-like_ATP-bd"/>
</dbReference>
<gene>
    <name evidence="10" type="ORF">IAB02_02940</name>
</gene>
<dbReference type="CDD" id="cd03216">
    <property type="entry name" value="ABC_Carb_Monos_I"/>
    <property type="match status" value="1"/>
</dbReference>
<protein>
    <submittedName>
        <fullName evidence="10">Sugar ABC transporter ATP-binding protein</fullName>
    </submittedName>
</protein>
<sequence length="507" mass="56869">MDENYRADGAEALRLQNIAKSFSKNKVLVDVNFSVGKGEVRALVGENGAGKSTMIRIVAGVSKADQGEIFLDGKKVSFNSPKDGLDAGIAVIYQELDLLPEMTVQENVFLGIEEKTHRGLLDKKKMAEKLEEYFRMMRLDIPRNAKIASLPIAKQQVVAITKAVMHNAKIIIMDEPSSSLTNQELEVLFDQIRRLKEKQVTVIYISHRLEEIFEICDSVTVLRDGRIIRTAPVRETTREEIVEWMIGKKVSEARLNPRKQYDAPVILEARNLSYKNVLQDVSFQVKRGELYGVLGLLGSGFIEVGKLLYGVCRPTSGTLTVNGRDISSMSSPADALKNSIAYVPDQRRAHGLFLELDVLTNATITSVRNFLTNKALGLLDKKAMQENFQRYIDHFEIKLADKRQKIGFLSGGNQQKVIIARTLISDTEIIVMSCPTKGIDVGSKFDIYNILLECASQGKTVIVISQEIPELVNICDRILMLKKGRVFREYVGDEISEPLIYNDLLRQ</sequence>
<dbReference type="InterPro" id="IPR027417">
    <property type="entry name" value="P-loop_NTPase"/>
</dbReference>
<dbReference type="InterPro" id="IPR003593">
    <property type="entry name" value="AAA+_ATPase"/>
</dbReference>
<dbReference type="FunFam" id="3.40.50.300:FF:000127">
    <property type="entry name" value="Ribose import ATP-binding protein RbsA"/>
    <property type="match status" value="1"/>
</dbReference>
<dbReference type="InterPro" id="IPR050107">
    <property type="entry name" value="ABC_carbohydrate_import_ATPase"/>
</dbReference>
<organism evidence="10 11">
    <name type="scientific">Candidatus Pullichristensenella excrementigallinarum</name>
    <dbReference type="NCBI Taxonomy" id="2840907"/>
    <lineage>
        <taxon>Bacteria</taxon>
        <taxon>Bacillati</taxon>
        <taxon>Bacillota</taxon>
        <taxon>Clostridia</taxon>
        <taxon>Candidatus Pullichristensenella</taxon>
    </lineage>
</organism>
<evidence type="ECO:0000313" key="11">
    <source>
        <dbReference type="Proteomes" id="UP000824072"/>
    </source>
</evidence>
<dbReference type="PANTHER" id="PTHR43790:SF9">
    <property type="entry name" value="GALACTOFURANOSE TRANSPORTER ATP-BINDING PROTEIN YTFR"/>
    <property type="match status" value="1"/>
</dbReference>
<feature type="domain" description="ABC transporter" evidence="9">
    <location>
        <begin position="261"/>
        <end position="507"/>
    </location>
</feature>
<dbReference type="Gene3D" id="3.40.50.300">
    <property type="entry name" value="P-loop containing nucleotide triphosphate hydrolases"/>
    <property type="match status" value="2"/>
</dbReference>